<protein>
    <recommendedName>
        <fullName evidence="9">Extracellular solute-binding protein</fullName>
    </recommendedName>
</protein>
<proteinExistence type="predicted"/>
<feature type="signal peptide" evidence="6">
    <location>
        <begin position="1"/>
        <end position="25"/>
    </location>
</feature>
<evidence type="ECO:0008006" key="9">
    <source>
        <dbReference type="Google" id="ProtNLM"/>
    </source>
</evidence>
<evidence type="ECO:0000256" key="2">
    <source>
        <dbReference type="ARBA" id="ARBA00022729"/>
    </source>
</evidence>
<evidence type="ECO:0000256" key="5">
    <source>
        <dbReference type="ARBA" id="ARBA00023288"/>
    </source>
</evidence>
<dbReference type="AlphaFoldDB" id="A0A916NEU4"/>
<evidence type="ECO:0000256" key="4">
    <source>
        <dbReference type="ARBA" id="ARBA00023139"/>
    </source>
</evidence>
<name>A0A916NEU4_9BACL</name>
<evidence type="ECO:0000313" key="7">
    <source>
        <dbReference type="EMBL" id="CAG7598594.1"/>
    </source>
</evidence>
<evidence type="ECO:0000256" key="1">
    <source>
        <dbReference type="ARBA" id="ARBA00022475"/>
    </source>
</evidence>
<dbReference type="PANTHER" id="PTHR43649">
    <property type="entry name" value="ARABINOSE-BINDING PROTEIN-RELATED"/>
    <property type="match status" value="1"/>
</dbReference>
<dbReference type="InterPro" id="IPR006059">
    <property type="entry name" value="SBP"/>
</dbReference>
<evidence type="ECO:0000313" key="8">
    <source>
        <dbReference type="Proteomes" id="UP000693672"/>
    </source>
</evidence>
<dbReference type="PANTHER" id="PTHR43649:SF33">
    <property type="entry name" value="POLYGALACTURONAN_RHAMNOGALACTURONAN-BINDING PROTEIN YTCQ"/>
    <property type="match status" value="1"/>
</dbReference>
<gene>
    <name evidence="7" type="ORF">PAESOLCIP111_00239</name>
</gene>
<sequence length="445" mass="49239">MNKKSFLTALTVSSALMVMSACGGAASHSSGAESKDPAAGKPEESKPVTLQAYAYSGALVKEDFDKYIAAPLKQKYPHITLEYVASGKGTSPNELATAGTMPDIIMTGMRQLLVFQELDAPADLTNLMKTHRLDRSLYRKEAIDAIADYGAKGELYALPLYVNFYAMLYNKDIFDRFSVEYPKDQMTWDQVKALAAKVTKVQDGIAYKGLQPADIIDVFAGGLSLSYMDGQNQKAKVTTDGWKNVFEIAKEFNSMPGNEPKDPKNIWKGSDDFFKDKNIAMMPYFGTRVQKAAQMNDELGFNWDVVSFPSFSDSPGKSSEVDAQVLALSKTSKHPDEAFKVIQFLTSSQEVQSGLVKMGRALPALNDEDLMKSFGADYPVLKTKNVNGIFKTTPRQPHKASQYDDIVRKWLKNTFLDHLSGKYDVNTALKMAEEGATKEIESMKK</sequence>
<dbReference type="RefSeq" id="WP_218090063.1">
    <property type="nucleotide sequence ID" value="NZ_CAJVAS010000001.1"/>
</dbReference>
<keyword evidence="4" id="KW-0564">Palmitate</keyword>
<evidence type="ECO:0000256" key="6">
    <source>
        <dbReference type="SAM" id="SignalP"/>
    </source>
</evidence>
<dbReference type="Pfam" id="PF01547">
    <property type="entry name" value="SBP_bac_1"/>
    <property type="match status" value="1"/>
</dbReference>
<keyword evidence="1" id="KW-1003">Cell membrane</keyword>
<reference evidence="7" key="1">
    <citation type="submission" date="2021-06" db="EMBL/GenBank/DDBJ databases">
        <authorList>
            <person name="Criscuolo A."/>
        </authorList>
    </citation>
    <scope>NUCLEOTIDE SEQUENCE</scope>
    <source>
        <strain evidence="7">CIP111600</strain>
    </source>
</reference>
<dbReference type="Proteomes" id="UP000693672">
    <property type="component" value="Unassembled WGS sequence"/>
</dbReference>
<dbReference type="PROSITE" id="PS51257">
    <property type="entry name" value="PROKAR_LIPOPROTEIN"/>
    <property type="match status" value="1"/>
</dbReference>
<keyword evidence="5" id="KW-0449">Lipoprotein</keyword>
<evidence type="ECO:0000256" key="3">
    <source>
        <dbReference type="ARBA" id="ARBA00023136"/>
    </source>
</evidence>
<keyword evidence="2 6" id="KW-0732">Signal</keyword>
<feature type="chain" id="PRO_5038585010" description="Extracellular solute-binding protein" evidence="6">
    <location>
        <begin position="26"/>
        <end position="445"/>
    </location>
</feature>
<dbReference type="InterPro" id="IPR050490">
    <property type="entry name" value="Bact_solute-bd_prot1"/>
</dbReference>
<comment type="caution">
    <text evidence="7">The sequence shown here is derived from an EMBL/GenBank/DDBJ whole genome shotgun (WGS) entry which is preliminary data.</text>
</comment>
<dbReference type="EMBL" id="CAJVAS010000001">
    <property type="protein sequence ID" value="CAG7598594.1"/>
    <property type="molecule type" value="Genomic_DNA"/>
</dbReference>
<keyword evidence="3" id="KW-0472">Membrane</keyword>
<accession>A0A916NEU4</accession>
<keyword evidence="8" id="KW-1185">Reference proteome</keyword>
<organism evidence="7 8">
    <name type="scientific">Paenibacillus solanacearum</name>
    <dbReference type="NCBI Taxonomy" id="2048548"/>
    <lineage>
        <taxon>Bacteria</taxon>
        <taxon>Bacillati</taxon>
        <taxon>Bacillota</taxon>
        <taxon>Bacilli</taxon>
        <taxon>Bacillales</taxon>
        <taxon>Paenibacillaceae</taxon>
        <taxon>Paenibacillus</taxon>
    </lineage>
</organism>